<feature type="non-terminal residue" evidence="10">
    <location>
        <position position="1"/>
    </location>
</feature>
<dbReference type="OrthoDB" id="69550at2759"/>
<keyword evidence="5" id="KW-0690">Ribosome biogenesis</keyword>
<evidence type="ECO:0000256" key="3">
    <source>
        <dbReference type="ARBA" id="ARBA00006256"/>
    </source>
</evidence>
<feature type="domain" description="Ribosome-assembly protein 3 C-terminal" evidence="9">
    <location>
        <begin position="128"/>
        <end position="173"/>
    </location>
</feature>
<dbReference type="GO" id="GO:0005730">
    <property type="term" value="C:nucleolus"/>
    <property type="evidence" value="ECO:0007669"/>
    <property type="project" value="UniProtKB-SubCell"/>
</dbReference>
<accession>A0A2H3JIL1</accession>
<protein>
    <recommendedName>
        <fullName evidence="4">Ribosome assembly protein 3</fullName>
    </recommendedName>
</protein>
<comment type="similarity">
    <text evidence="3">Belongs to the RSA3 family.</text>
</comment>
<evidence type="ECO:0000256" key="2">
    <source>
        <dbReference type="ARBA" id="ARBA00004604"/>
    </source>
</evidence>
<dbReference type="STRING" id="742152.A0A2H3JIL1"/>
<evidence type="ECO:0000259" key="9">
    <source>
        <dbReference type="Pfam" id="PF14615"/>
    </source>
</evidence>
<evidence type="ECO:0000256" key="8">
    <source>
        <dbReference type="SAM" id="MobiDB-lite"/>
    </source>
</evidence>
<evidence type="ECO:0000313" key="10">
    <source>
        <dbReference type="EMBL" id="PCH41701.1"/>
    </source>
</evidence>
<reference evidence="10 11" key="1">
    <citation type="journal article" date="2012" name="Science">
        <title>The Paleozoic origin of enzymatic lignin decomposition reconstructed from 31 fungal genomes.</title>
        <authorList>
            <person name="Floudas D."/>
            <person name="Binder M."/>
            <person name="Riley R."/>
            <person name="Barry K."/>
            <person name="Blanchette R.A."/>
            <person name="Henrissat B."/>
            <person name="Martinez A.T."/>
            <person name="Otillar R."/>
            <person name="Spatafora J.W."/>
            <person name="Yadav J.S."/>
            <person name="Aerts A."/>
            <person name="Benoit I."/>
            <person name="Boyd A."/>
            <person name="Carlson A."/>
            <person name="Copeland A."/>
            <person name="Coutinho P.M."/>
            <person name="de Vries R.P."/>
            <person name="Ferreira P."/>
            <person name="Findley K."/>
            <person name="Foster B."/>
            <person name="Gaskell J."/>
            <person name="Glotzer D."/>
            <person name="Gorecki P."/>
            <person name="Heitman J."/>
            <person name="Hesse C."/>
            <person name="Hori C."/>
            <person name="Igarashi K."/>
            <person name="Jurgens J.A."/>
            <person name="Kallen N."/>
            <person name="Kersten P."/>
            <person name="Kohler A."/>
            <person name="Kuees U."/>
            <person name="Kumar T.K.A."/>
            <person name="Kuo A."/>
            <person name="LaButti K."/>
            <person name="Larrondo L.F."/>
            <person name="Lindquist E."/>
            <person name="Ling A."/>
            <person name="Lombard V."/>
            <person name="Lucas S."/>
            <person name="Lundell T."/>
            <person name="Martin R."/>
            <person name="McLaughlin D.J."/>
            <person name="Morgenstern I."/>
            <person name="Morin E."/>
            <person name="Murat C."/>
            <person name="Nagy L.G."/>
            <person name="Nolan M."/>
            <person name="Ohm R.A."/>
            <person name="Patyshakuliyeva A."/>
            <person name="Rokas A."/>
            <person name="Ruiz-Duenas F.J."/>
            <person name="Sabat G."/>
            <person name="Salamov A."/>
            <person name="Samejima M."/>
            <person name="Schmutz J."/>
            <person name="Slot J.C."/>
            <person name="St John F."/>
            <person name="Stenlid J."/>
            <person name="Sun H."/>
            <person name="Sun S."/>
            <person name="Syed K."/>
            <person name="Tsang A."/>
            <person name="Wiebenga A."/>
            <person name="Young D."/>
            <person name="Pisabarro A."/>
            <person name="Eastwood D.C."/>
            <person name="Martin F."/>
            <person name="Cullen D."/>
            <person name="Grigoriev I.V."/>
            <person name="Hibbett D.S."/>
        </authorList>
    </citation>
    <scope>NUCLEOTIDE SEQUENCE [LARGE SCALE GENOMIC DNA]</scope>
    <source>
        <strain evidence="10 11">MD-104</strain>
    </source>
</reference>
<dbReference type="InterPro" id="IPR028217">
    <property type="entry name" value="Rsa3_C"/>
</dbReference>
<dbReference type="OMA" id="RFRKFWM"/>
<dbReference type="Pfam" id="PF14615">
    <property type="entry name" value="Rsa3"/>
    <property type="match status" value="1"/>
</dbReference>
<feature type="compositionally biased region" description="Low complexity" evidence="8">
    <location>
        <begin position="21"/>
        <end position="30"/>
    </location>
</feature>
<comment type="subcellular location">
    <subcellularLocation>
        <location evidence="2">Nucleus</location>
        <location evidence="2">Nucleolus</location>
    </subcellularLocation>
</comment>
<dbReference type="Proteomes" id="UP000218811">
    <property type="component" value="Unassembled WGS sequence"/>
</dbReference>
<evidence type="ECO:0000256" key="4">
    <source>
        <dbReference type="ARBA" id="ARBA00015339"/>
    </source>
</evidence>
<evidence type="ECO:0000313" key="11">
    <source>
        <dbReference type="Proteomes" id="UP000218811"/>
    </source>
</evidence>
<evidence type="ECO:0000256" key="6">
    <source>
        <dbReference type="ARBA" id="ARBA00023242"/>
    </source>
</evidence>
<proteinExistence type="inferred from homology"/>
<dbReference type="InterPro" id="IPR051898">
    <property type="entry name" value="Ribosome_Assembly_3"/>
</dbReference>
<evidence type="ECO:0000256" key="5">
    <source>
        <dbReference type="ARBA" id="ARBA00022517"/>
    </source>
</evidence>
<sequence length="190" mass="20636">APSNQPAPRKRIRKRKRRVVSDSSSSSSASDSDDAPQLVYQRPPPPAEEHSESSSSSESSDDSDSDIPDVQSIPALTNHDSPSLVKVPPVRRRSPSPTPPPATLPSLLPARDGEEDAAQKELLLKDRFRRLWMASMADAFADDLDSIRKEPNLTTSRLALLVDSLASGADVFTSARHGDMGINEMQVVLE</sequence>
<dbReference type="PANTHER" id="PTHR28127">
    <property type="entry name" value="RIBOSOME ASSEMBLY PROTEIN 3"/>
    <property type="match status" value="1"/>
</dbReference>
<evidence type="ECO:0000256" key="7">
    <source>
        <dbReference type="ARBA" id="ARBA00023274"/>
    </source>
</evidence>
<evidence type="ECO:0000256" key="1">
    <source>
        <dbReference type="ARBA" id="ARBA00003035"/>
    </source>
</evidence>
<dbReference type="GO" id="GO:0030687">
    <property type="term" value="C:preribosome, large subunit precursor"/>
    <property type="evidence" value="ECO:0007669"/>
    <property type="project" value="TreeGrafter"/>
</dbReference>
<dbReference type="PANTHER" id="PTHR28127:SF1">
    <property type="entry name" value="RIBOSOME ASSEMBLY PROTEIN 3"/>
    <property type="match status" value="1"/>
</dbReference>
<feature type="compositionally biased region" description="Basic residues" evidence="8">
    <location>
        <begin position="8"/>
        <end position="18"/>
    </location>
</feature>
<dbReference type="GO" id="GO:0000027">
    <property type="term" value="P:ribosomal large subunit assembly"/>
    <property type="evidence" value="ECO:0007669"/>
    <property type="project" value="TreeGrafter"/>
</dbReference>
<gene>
    <name evidence="10" type="ORF">WOLCODRAFT_44027</name>
</gene>
<feature type="region of interest" description="Disordered" evidence="8">
    <location>
        <begin position="1"/>
        <end position="114"/>
    </location>
</feature>
<keyword evidence="11" id="KW-1185">Reference proteome</keyword>
<name>A0A2H3JIL1_WOLCO</name>
<comment type="function">
    <text evidence="1">Required for efficient biogenesis of the 60S ribosomal subunit.</text>
</comment>
<keyword evidence="7" id="KW-0687">Ribonucleoprotein</keyword>
<organism evidence="10 11">
    <name type="scientific">Wolfiporia cocos (strain MD-104)</name>
    <name type="common">Brown rot fungus</name>
    <dbReference type="NCBI Taxonomy" id="742152"/>
    <lineage>
        <taxon>Eukaryota</taxon>
        <taxon>Fungi</taxon>
        <taxon>Dikarya</taxon>
        <taxon>Basidiomycota</taxon>
        <taxon>Agaricomycotina</taxon>
        <taxon>Agaricomycetes</taxon>
        <taxon>Polyporales</taxon>
        <taxon>Phaeolaceae</taxon>
        <taxon>Wolfiporia</taxon>
    </lineage>
</organism>
<keyword evidence="6" id="KW-0539">Nucleus</keyword>
<dbReference type="AlphaFoldDB" id="A0A2H3JIL1"/>
<feature type="non-terminal residue" evidence="10">
    <location>
        <position position="190"/>
    </location>
</feature>
<dbReference type="EMBL" id="KB468113">
    <property type="protein sequence ID" value="PCH41701.1"/>
    <property type="molecule type" value="Genomic_DNA"/>
</dbReference>